<dbReference type="Proteomes" id="UP001200513">
    <property type="component" value="Chromosome"/>
</dbReference>
<feature type="transmembrane region" description="Helical" evidence="1">
    <location>
        <begin position="119"/>
        <end position="141"/>
    </location>
</feature>
<feature type="transmembrane region" description="Helical" evidence="1">
    <location>
        <begin position="80"/>
        <end position="99"/>
    </location>
</feature>
<gene>
    <name evidence="2" type="ORF">K9W46_05335</name>
</gene>
<feature type="transmembrane region" description="Helical" evidence="1">
    <location>
        <begin position="53"/>
        <end position="74"/>
    </location>
</feature>
<keyword evidence="1" id="KW-0472">Membrane</keyword>
<dbReference type="AlphaFoldDB" id="A0A9Y1BTP5"/>
<evidence type="ECO:0000313" key="2">
    <source>
        <dbReference type="EMBL" id="UJG44600.1"/>
    </source>
</evidence>
<reference evidence="2" key="1">
    <citation type="journal article" date="2022" name="Nat. Microbiol.">
        <title>Unique mobile elements and scalable gene flow at the prokaryote-eukaryote boundary revealed by circularized Asgard archaea genomes.</title>
        <authorList>
            <person name="Wu F."/>
            <person name="Speth D.R."/>
            <person name="Philosof A."/>
            <person name="Cremiere A."/>
            <person name="Narayanan A."/>
            <person name="Barco R.A."/>
            <person name="Connon S.A."/>
            <person name="Amend J.P."/>
            <person name="Antoshechkin I.A."/>
            <person name="Orphan V.J."/>
        </authorList>
    </citation>
    <scope>NUCLEOTIDE SEQUENCE</scope>
    <source>
        <strain evidence="2">PR6</strain>
    </source>
</reference>
<accession>A0A9Y1BTP5</accession>
<dbReference type="EMBL" id="CP084167">
    <property type="protein sequence ID" value="UJG44600.1"/>
    <property type="molecule type" value="Genomic_DNA"/>
</dbReference>
<proteinExistence type="predicted"/>
<sequence>MEINETDNFINSCFSLSFDHLKEDPLMSMRESIVKTFKEIRDEYREVETADKIFDIISLVGIVLFFVSALLMSLNNKINPINIAFSIYPLAIAGTSTAIRMKLKKITDEEEASKIFKEYVTIIGLLTVLVLIVIIFTVLIYV</sequence>
<keyword evidence="1" id="KW-0812">Transmembrane</keyword>
<organism evidence="2">
    <name type="scientific">Candidatus Heimdallarchaeum endolithica</name>
    <dbReference type="NCBI Taxonomy" id="2876572"/>
    <lineage>
        <taxon>Archaea</taxon>
        <taxon>Promethearchaeati</taxon>
        <taxon>Candidatus Heimdallarchaeota</taxon>
        <taxon>Candidatus Heimdallarchaeia (ex Rinke et al. 2021) (nom. nud.)</taxon>
        <taxon>Candidatus Heimdallarchaeales</taxon>
        <taxon>Candidatus Heimdallarchaeaceae</taxon>
        <taxon>Candidatus Heimdallarchaeum</taxon>
    </lineage>
</organism>
<protein>
    <submittedName>
        <fullName evidence="2">Uncharacterized protein</fullName>
    </submittedName>
</protein>
<evidence type="ECO:0000256" key="1">
    <source>
        <dbReference type="SAM" id="Phobius"/>
    </source>
</evidence>
<name>A0A9Y1BTP5_9ARCH</name>
<keyword evidence="1" id="KW-1133">Transmembrane helix</keyword>